<evidence type="ECO:0000313" key="3">
    <source>
        <dbReference type="Proteomes" id="UP000265520"/>
    </source>
</evidence>
<organism evidence="2 3">
    <name type="scientific">Trifolium medium</name>
    <dbReference type="NCBI Taxonomy" id="97028"/>
    <lineage>
        <taxon>Eukaryota</taxon>
        <taxon>Viridiplantae</taxon>
        <taxon>Streptophyta</taxon>
        <taxon>Embryophyta</taxon>
        <taxon>Tracheophyta</taxon>
        <taxon>Spermatophyta</taxon>
        <taxon>Magnoliopsida</taxon>
        <taxon>eudicotyledons</taxon>
        <taxon>Gunneridae</taxon>
        <taxon>Pentapetalae</taxon>
        <taxon>rosids</taxon>
        <taxon>fabids</taxon>
        <taxon>Fabales</taxon>
        <taxon>Fabaceae</taxon>
        <taxon>Papilionoideae</taxon>
        <taxon>50 kb inversion clade</taxon>
        <taxon>NPAAA clade</taxon>
        <taxon>Hologalegina</taxon>
        <taxon>IRL clade</taxon>
        <taxon>Trifolieae</taxon>
        <taxon>Trifolium</taxon>
    </lineage>
</organism>
<dbReference type="EMBL" id="LXQA010243380">
    <property type="protein sequence ID" value="MCI37330.1"/>
    <property type="molecule type" value="Genomic_DNA"/>
</dbReference>
<protein>
    <submittedName>
        <fullName evidence="2">Uncharacterized protein</fullName>
    </submittedName>
</protein>
<keyword evidence="3" id="KW-1185">Reference proteome</keyword>
<feature type="region of interest" description="Disordered" evidence="1">
    <location>
        <begin position="107"/>
        <end position="128"/>
    </location>
</feature>
<feature type="compositionally biased region" description="Polar residues" evidence="1">
    <location>
        <begin position="111"/>
        <end position="128"/>
    </location>
</feature>
<evidence type="ECO:0000313" key="2">
    <source>
        <dbReference type="EMBL" id="MCI37330.1"/>
    </source>
</evidence>
<dbReference type="AlphaFoldDB" id="A0A392RNF9"/>
<reference evidence="2 3" key="1">
    <citation type="journal article" date="2018" name="Front. Plant Sci.">
        <title>Red Clover (Trifolium pratense) and Zigzag Clover (T. medium) - A Picture of Genomic Similarities and Differences.</title>
        <authorList>
            <person name="Dluhosova J."/>
            <person name="Istvanek J."/>
            <person name="Nedelnik J."/>
            <person name="Repkova J."/>
        </authorList>
    </citation>
    <scope>NUCLEOTIDE SEQUENCE [LARGE SCALE GENOMIC DNA]</scope>
    <source>
        <strain evidence="3">cv. 10/8</strain>
        <tissue evidence="2">Leaf</tissue>
    </source>
</reference>
<evidence type="ECO:0000256" key="1">
    <source>
        <dbReference type="SAM" id="MobiDB-lite"/>
    </source>
</evidence>
<proteinExistence type="predicted"/>
<dbReference type="Proteomes" id="UP000265520">
    <property type="component" value="Unassembled WGS sequence"/>
</dbReference>
<feature type="non-terminal residue" evidence="2">
    <location>
        <position position="128"/>
    </location>
</feature>
<name>A0A392RNF9_9FABA</name>
<comment type="caution">
    <text evidence="2">The sequence shown here is derived from an EMBL/GenBank/DDBJ whole genome shotgun (WGS) entry which is preliminary data.</text>
</comment>
<accession>A0A392RNF9</accession>
<sequence length="128" mass="14494">MRPTQISNKSIRKIAWNEAGTFTLGHCNLITTLCRRKKVPKSFDDGELHPIQAMTLKYFNEYETDPVIAPAGVNVEGVHVEEPGNVEAVDAEEEDEMMEEIDRYVSGVHPDQQQNNPAVQTYTHSEHE</sequence>